<evidence type="ECO:0000256" key="2">
    <source>
        <dbReference type="ARBA" id="ARBA00023015"/>
    </source>
</evidence>
<dbReference type="Pfam" id="PF20239">
    <property type="entry name" value="DUF6596"/>
    <property type="match status" value="1"/>
</dbReference>
<dbReference type="InterPro" id="IPR014284">
    <property type="entry name" value="RNA_pol_sigma-70_dom"/>
</dbReference>
<name>A0ABR8NS74_9MICO</name>
<evidence type="ECO:0000256" key="5">
    <source>
        <dbReference type="SAM" id="MobiDB-lite"/>
    </source>
</evidence>
<feature type="domain" description="RNA polymerase sigma factor 70 region 4 type 2" evidence="7">
    <location>
        <begin position="113"/>
        <end position="163"/>
    </location>
</feature>
<gene>
    <name evidence="9" type="ORF">IF188_15015</name>
</gene>
<dbReference type="PANTHER" id="PTHR47756">
    <property type="entry name" value="BLL6612 PROTEIN-RELATED"/>
    <property type="match status" value="1"/>
</dbReference>
<protein>
    <submittedName>
        <fullName evidence="9">Sigma-70 family RNA polymerase sigma factor</fullName>
    </submittedName>
</protein>
<dbReference type="InterPro" id="IPR007627">
    <property type="entry name" value="RNA_pol_sigma70_r2"/>
</dbReference>
<feature type="compositionally biased region" description="Basic and acidic residues" evidence="5">
    <location>
        <begin position="414"/>
        <end position="426"/>
    </location>
</feature>
<dbReference type="Gene3D" id="1.10.1740.10">
    <property type="match status" value="1"/>
</dbReference>
<reference evidence="9 10" key="1">
    <citation type="submission" date="2020-09" db="EMBL/GenBank/DDBJ databases">
        <title>Isolation and identification of active actinomycetes.</title>
        <authorList>
            <person name="Li X."/>
        </authorList>
    </citation>
    <scope>NUCLEOTIDE SEQUENCE [LARGE SCALE GENOMIC DNA]</scope>
    <source>
        <strain evidence="9 10">NEAU-LLC</strain>
    </source>
</reference>
<dbReference type="Proteomes" id="UP000598426">
    <property type="component" value="Unassembled WGS sequence"/>
</dbReference>
<evidence type="ECO:0000256" key="3">
    <source>
        <dbReference type="ARBA" id="ARBA00023082"/>
    </source>
</evidence>
<keyword evidence="3" id="KW-0731">Sigma factor</keyword>
<dbReference type="Gene3D" id="1.10.10.10">
    <property type="entry name" value="Winged helix-like DNA-binding domain superfamily/Winged helix DNA-binding domain"/>
    <property type="match status" value="1"/>
</dbReference>
<dbReference type="RefSeq" id="WP_191172613.1">
    <property type="nucleotide sequence ID" value="NZ_JACXZS010000010.1"/>
</dbReference>
<evidence type="ECO:0000256" key="4">
    <source>
        <dbReference type="ARBA" id="ARBA00023163"/>
    </source>
</evidence>
<evidence type="ECO:0000256" key="1">
    <source>
        <dbReference type="ARBA" id="ARBA00010641"/>
    </source>
</evidence>
<dbReference type="InterPro" id="IPR013249">
    <property type="entry name" value="RNA_pol_sigma70_r4_t2"/>
</dbReference>
<evidence type="ECO:0000313" key="10">
    <source>
        <dbReference type="Proteomes" id="UP000598426"/>
    </source>
</evidence>
<feature type="region of interest" description="Disordered" evidence="5">
    <location>
        <begin position="412"/>
        <end position="433"/>
    </location>
</feature>
<dbReference type="SUPFAM" id="SSF88659">
    <property type="entry name" value="Sigma3 and sigma4 domains of RNA polymerase sigma factors"/>
    <property type="match status" value="1"/>
</dbReference>
<dbReference type="InterPro" id="IPR013325">
    <property type="entry name" value="RNA_pol_sigma_r2"/>
</dbReference>
<keyword evidence="10" id="KW-1185">Reference proteome</keyword>
<feature type="domain" description="DUF6596" evidence="8">
    <location>
        <begin position="181"/>
        <end position="282"/>
    </location>
</feature>
<comment type="caution">
    <text evidence="9">The sequence shown here is derived from an EMBL/GenBank/DDBJ whole genome shotgun (WGS) entry which is preliminary data.</text>
</comment>
<dbReference type="InterPro" id="IPR046531">
    <property type="entry name" value="DUF6596"/>
</dbReference>
<organism evidence="9 10">
    <name type="scientific">Microbacterium helvum</name>
    <dbReference type="NCBI Taxonomy" id="2773713"/>
    <lineage>
        <taxon>Bacteria</taxon>
        <taxon>Bacillati</taxon>
        <taxon>Actinomycetota</taxon>
        <taxon>Actinomycetes</taxon>
        <taxon>Micrococcales</taxon>
        <taxon>Microbacteriaceae</taxon>
        <taxon>Microbacterium</taxon>
    </lineage>
</organism>
<sequence>MTTAPDSRRLERLLREQGPRALAIVASRYRDFDGAEDAVQEALLAASEQWPAGGIPDDPRAWLVTVASRRLVDAYRSADARRRREREAWDDRDVPAADEPDTGGTDDSLTLVLLCCHPALTPGAAIPLTLRAVGGLTTREIAAAFLVPEATMAQRISRAKATLRAAGGRFEPPPADARHERARSALHVLYLMFNEGYVASEGDDLARPDLAAEAIRLTRMLHASLPADAEVGGLLALMLLTEARRAARVDTAGRLVPLPAQDRSRWNRALVAEGVLLLTEAMRRGEVGEYQLQAAIAAVHDQAPSYADTDWPRIAGLYSALARLTDSPVVSLNAAVAVAMTAGIPAGLERLDAAAAVLGDHHRVHAVRAHLHELAGDRERAAAEFRAAAARTANEAERRYLTDAASRLAAAAAEDSREMSGADVEKGGSAPTP</sequence>
<feature type="region of interest" description="Disordered" evidence="5">
    <location>
        <begin position="82"/>
        <end position="103"/>
    </location>
</feature>
<dbReference type="Pfam" id="PF08281">
    <property type="entry name" value="Sigma70_r4_2"/>
    <property type="match status" value="1"/>
</dbReference>
<evidence type="ECO:0000259" key="6">
    <source>
        <dbReference type="Pfam" id="PF04542"/>
    </source>
</evidence>
<evidence type="ECO:0000313" key="9">
    <source>
        <dbReference type="EMBL" id="MBD3943004.1"/>
    </source>
</evidence>
<keyword evidence="2" id="KW-0805">Transcription regulation</keyword>
<dbReference type="InterPro" id="IPR013324">
    <property type="entry name" value="RNA_pol_sigma_r3/r4-like"/>
</dbReference>
<feature type="domain" description="RNA polymerase sigma-70 region 2" evidence="6">
    <location>
        <begin position="15"/>
        <end position="79"/>
    </location>
</feature>
<feature type="compositionally biased region" description="Basic and acidic residues" evidence="5">
    <location>
        <begin position="82"/>
        <end position="95"/>
    </location>
</feature>
<dbReference type="InterPro" id="IPR036388">
    <property type="entry name" value="WH-like_DNA-bd_sf"/>
</dbReference>
<proteinExistence type="inferred from homology"/>
<dbReference type="NCBIfam" id="TIGR02937">
    <property type="entry name" value="sigma70-ECF"/>
    <property type="match status" value="1"/>
</dbReference>
<dbReference type="PANTHER" id="PTHR47756:SF2">
    <property type="entry name" value="BLL6612 PROTEIN"/>
    <property type="match status" value="1"/>
</dbReference>
<evidence type="ECO:0000259" key="8">
    <source>
        <dbReference type="Pfam" id="PF20239"/>
    </source>
</evidence>
<dbReference type="SUPFAM" id="SSF88946">
    <property type="entry name" value="Sigma2 domain of RNA polymerase sigma factors"/>
    <property type="match status" value="1"/>
</dbReference>
<comment type="similarity">
    <text evidence="1">Belongs to the sigma-70 factor family. ECF subfamily.</text>
</comment>
<evidence type="ECO:0000259" key="7">
    <source>
        <dbReference type="Pfam" id="PF08281"/>
    </source>
</evidence>
<dbReference type="Pfam" id="PF04542">
    <property type="entry name" value="Sigma70_r2"/>
    <property type="match status" value="1"/>
</dbReference>
<dbReference type="EMBL" id="JACXZS010000010">
    <property type="protein sequence ID" value="MBD3943004.1"/>
    <property type="molecule type" value="Genomic_DNA"/>
</dbReference>
<accession>A0ABR8NS74</accession>
<keyword evidence="4" id="KW-0804">Transcription</keyword>